<name>A0ACB9APE2_CICIN</name>
<gene>
    <name evidence="1" type="ORF">L2E82_40083</name>
</gene>
<evidence type="ECO:0000313" key="2">
    <source>
        <dbReference type="Proteomes" id="UP001055811"/>
    </source>
</evidence>
<proteinExistence type="predicted"/>
<reference evidence="2" key="1">
    <citation type="journal article" date="2022" name="Mol. Ecol. Resour.">
        <title>The genomes of chicory, endive, great burdock and yacon provide insights into Asteraceae palaeo-polyploidization history and plant inulin production.</title>
        <authorList>
            <person name="Fan W."/>
            <person name="Wang S."/>
            <person name="Wang H."/>
            <person name="Wang A."/>
            <person name="Jiang F."/>
            <person name="Liu H."/>
            <person name="Zhao H."/>
            <person name="Xu D."/>
            <person name="Zhang Y."/>
        </authorList>
    </citation>
    <scope>NUCLEOTIDE SEQUENCE [LARGE SCALE GENOMIC DNA]</scope>
    <source>
        <strain evidence="2">cv. Punajuju</strain>
    </source>
</reference>
<dbReference type="Proteomes" id="UP001055811">
    <property type="component" value="Linkage Group LG07"/>
</dbReference>
<reference evidence="1 2" key="2">
    <citation type="journal article" date="2022" name="Mol. Ecol. Resour.">
        <title>The genomes of chicory, endive, great burdock and yacon provide insights into Asteraceae paleo-polyploidization history and plant inulin production.</title>
        <authorList>
            <person name="Fan W."/>
            <person name="Wang S."/>
            <person name="Wang H."/>
            <person name="Wang A."/>
            <person name="Jiang F."/>
            <person name="Liu H."/>
            <person name="Zhao H."/>
            <person name="Xu D."/>
            <person name="Zhang Y."/>
        </authorList>
    </citation>
    <scope>NUCLEOTIDE SEQUENCE [LARGE SCALE GENOMIC DNA]</scope>
    <source>
        <strain evidence="2">cv. Punajuju</strain>
        <tissue evidence="1">Leaves</tissue>
    </source>
</reference>
<dbReference type="EMBL" id="CM042015">
    <property type="protein sequence ID" value="KAI3710305.1"/>
    <property type="molecule type" value="Genomic_DNA"/>
</dbReference>
<organism evidence="1 2">
    <name type="scientific">Cichorium intybus</name>
    <name type="common">Chicory</name>
    <dbReference type="NCBI Taxonomy" id="13427"/>
    <lineage>
        <taxon>Eukaryota</taxon>
        <taxon>Viridiplantae</taxon>
        <taxon>Streptophyta</taxon>
        <taxon>Embryophyta</taxon>
        <taxon>Tracheophyta</taxon>
        <taxon>Spermatophyta</taxon>
        <taxon>Magnoliopsida</taxon>
        <taxon>eudicotyledons</taxon>
        <taxon>Gunneridae</taxon>
        <taxon>Pentapetalae</taxon>
        <taxon>asterids</taxon>
        <taxon>campanulids</taxon>
        <taxon>Asterales</taxon>
        <taxon>Asteraceae</taxon>
        <taxon>Cichorioideae</taxon>
        <taxon>Cichorieae</taxon>
        <taxon>Cichoriinae</taxon>
        <taxon>Cichorium</taxon>
    </lineage>
</organism>
<keyword evidence="2" id="KW-1185">Reference proteome</keyword>
<accession>A0ACB9APE2</accession>
<sequence>MKSKFVIRASPWKRDADIVVVCDPTFYNLQTHSLFPLPISDACAIPHHVLLASSLYLSLENTLQSCRSVHDPKPPCSTT</sequence>
<comment type="caution">
    <text evidence="1">The sequence shown here is derived from an EMBL/GenBank/DDBJ whole genome shotgun (WGS) entry which is preliminary data.</text>
</comment>
<protein>
    <submittedName>
        <fullName evidence="1">Uncharacterized protein</fullName>
    </submittedName>
</protein>
<evidence type="ECO:0000313" key="1">
    <source>
        <dbReference type="EMBL" id="KAI3710305.1"/>
    </source>
</evidence>